<dbReference type="CDD" id="cd07377">
    <property type="entry name" value="WHTH_GntR"/>
    <property type="match status" value="1"/>
</dbReference>
<dbReference type="PANTHER" id="PTHR44846">
    <property type="entry name" value="MANNOSYL-D-GLYCERATE TRANSPORT/METABOLISM SYSTEM REPRESSOR MNGR-RELATED"/>
    <property type="match status" value="1"/>
</dbReference>
<dbReference type="Gene3D" id="1.10.10.10">
    <property type="entry name" value="Winged helix-like DNA-binding domain superfamily/Winged helix DNA-binding domain"/>
    <property type="match status" value="2"/>
</dbReference>
<evidence type="ECO:0000256" key="1">
    <source>
        <dbReference type="ARBA" id="ARBA00023015"/>
    </source>
</evidence>
<gene>
    <name evidence="6" type="ORF">QF035_011048</name>
</gene>
<evidence type="ECO:0000313" key="7">
    <source>
        <dbReference type="Proteomes" id="UP001230328"/>
    </source>
</evidence>
<dbReference type="InterPro" id="IPR000524">
    <property type="entry name" value="Tscrpt_reg_HTH_GntR"/>
</dbReference>
<dbReference type="RefSeq" id="WP_307530747.1">
    <property type="nucleotide sequence ID" value="NZ_JAUSZI010000002.1"/>
</dbReference>
<organism evidence="6 7">
    <name type="scientific">Streptomyces umbrinus</name>
    <dbReference type="NCBI Taxonomy" id="67370"/>
    <lineage>
        <taxon>Bacteria</taxon>
        <taxon>Bacillati</taxon>
        <taxon>Actinomycetota</taxon>
        <taxon>Actinomycetes</taxon>
        <taxon>Kitasatosporales</taxon>
        <taxon>Streptomycetaceae</taxon>
        <taxon>Streptomyces</taxon>
        <taxon>Streptomyces phaeochromogenes group</taxon>
    </lineage>
</organism>
<keyword evidence="7" id="KW-1185">Reference proteome</keyword>
<accession>A0ABU0TCB2</accession>
<evidence type="ECO:0000256" key="3">
    <source>
        <dbReference type="ARBA" id="ARBA00023163"/>
    </source>
</evidence>
<proteinExistence type="predicted"/>
<comment type="caution">
    <text evidence="6">The sequence shown here is derived from an EMBL/GenBank/DDBJ whole genome shotgun (WGS) entry which is preliminary data.</text>
</comment>
<evidence type="ECO:0000256" key="4">
    <source>
        <dbReference type="SAM" id="MobiDB-lite"/>
    </source>
</evidence>
<protein>
    <submittedName>
        <fullName evidence="6">DNA-binding GntR family transcriptional regulator</fullName>
    </submittedName>
</protein>
<dbReference type="EMBL" id="JAUSZI010000002">
    <property type="protein sequence ID" value="MDQ1033466.1"/>
    <property type="molecule type" value="Genomic_DNA"/>
</dbReference>
<feature type="domain" description="HTH gntR-type" evidence="5">
    <location>
        <begin position="91"/>
        <end position="162"/>
    </location>
</feature>
<dbReference type="Proteomes" id="UP001230328">
    <property type="component" value="Unassembled WGS sequence"/>
</dbReference>
<dbReference type="GO" id="GO:0003677">
    <property type="term" value="F:DNA binding"/>
    <property type="evidence" value="ECO:0007669"/>
    <property type="project" value="UniProtKB-KW"/>
</dbReference>
<dbReference type="InterPro" id="IPR036390">
    <property type="entry name" value="WH_DNA-bd_sf"/>
</dbReference>
<feature type="region of interest" description="Disordered" evidence="4">
    <location>
        <begin position="170"/>
        <end position="195"/>
    </location>
</feature>
<evidence type="ECO:0000259" key="5">
    <source>
        <dbReference type="PROSITE" id="PS50949"/>
    </source>
</evidence>
<feature type="domain" description="HTH gntR-type" evidence="5">
    <location>
        <begin position="14"/>
        <end position="81"/>
    </location>
</feature>
<evidence type="ECO:0000256" key="2">
    <source>
        <dbReference type="ARBA" id="ARBA00023125"/>
    </source>
</evidence>
<keyword evidence="2 6" id="KW-0238">DNA-binding</keyword>
<dbReference type="InterPro" id="IPR036388">
    <property type="entry name" value="WH-like_DNA-bd_sf"/>
</dbReference>
<reference evidence="6 7" key="1">
    <citation type="submission" date="2023-07" db="EMBL/GenBank/DDBJ databases">
        <title>Comparative genomics of wheat-associated soil bacteria to identify genetic determinants of phenazine resistance.</title>
        <authorList>
            <person name="Mouncey N."/>
        </authorList>
    </citation>
    <scope>NUCLEOTIDE SEQUENCE [LARGE SCALE GENOMIC DNA]</scope>
    <source>
        <strain evidence="6 7">V2I4</strain>
    </source>
</reference>
<dbReference type="PANTHER" id="PTHR44846:SF1">
    <property type="entry name" value="MANNOSYL-D-GLYCERATE TRANSPORT_METABOLISM SYSTEM REPRESSOR MNGR-RELATED"/>
    <property type="match status" value="1"/>
</dbReference>
<dbReference type="InterPro" id="IPR050679">
    <property type="entry name" value="Bact_HTH_transcr_reg"/>
</dbReference>
<name>A0ABU0TCB2_9ACTN</name>
<dbReference type="SUPFAM" id="SSF46785">
    <property type="entry name" value="Winged helix' DNA-binding domain"/>
    <property type="match status" value="2"/>
</dbReference>
<feature type="compositionally biased region" description="Basic and acidic residues" evidence="4">
    <location>
        <begin position="185"/>
        <end position="195"/>
    </location>
</feature>
<keyword evidence="3" id="KW-0804">Transcription</keyword>
<dbReference type="SMART" id="SM00345">
    <property type="entry name" value="HTH_GNTR"/>
    <property type="match status" value="2"/>
</dbReference>
<dbReference type="PRINTS" id="PR00035">
    <property type="entry name" value="HTHGNTR"/>
</dbReference>
<dbReference type="Pfam" id="PF00392">
    <property type="entry name" value="GntR"/>
    <property type="match status" value="2"/>
</dbReference>
<sequence>MRDEPNSVLRRLRVHPSTEFADTLRKEITDGTWSPGTVRRSGELARRFGTTPHVISKTLQQLRDEGLVATRAGGGGGVTPCGTTPSKWQERARKNDIADTIRKRISDGTYPIGELLPSITALSKEFGVARSTISLALKPLKDGGILTSAGPIARYGTVVAQLIPSEACPQPGTGRAHTDCGQVPDADRERGLFHA</sequence>
<evidence type="ECO:0000313" key="6">
    <source>
        <dbReference type="EMBL" id="MDQ1033466.1"/>
    </source>
</evidence>
<keyword evidence="1" id="KW-0805">Transcription regulation</keyword>
<dbReference type="PROSITE" id="PS50949">
    <property type="entry name" value="HTH_GNTR"/>
    <property type="match status" value="2"/>
</dbReference>